<reference evidence="5" key="3">
    <citation type="submission" date="2025-09" db="UniProtKB">
        <authorList>
            <consortium name="Ensembl"/>
        </authorList>
    </citation>
    <scope>IDENTIFICATION</scope>
</reference>
<evidence type="ECO:0000256" key="3">
    <source>
        <dbReference type="PROSITE-ProRule" id="PRU00446"/>
    </source>
</evidence>
<feature type="domain" description="Olfactomedin-like" evidence="4">
    <location>
        <begin position="160"/>
        <end position="368"/>
    </location>
</feature>
<dbReference type="GO" id="GO:0007165">
    <property type="term" value="P:signal transduction"/>
    <property type="evidence" value="ECO:0007669"/>
    <property type="project" value="TreeGrafter"/>
</dbReference>
<dbReference type="PANTHER" id="PTHR23192:SF7">
    <property type="entry name" value="OLFACTOMEDIN-4"/>
    <property type="match status" value="1"/>
</dbReference>
<dbReference type="Proteomes" id="UP000694395">
    <property type="component" value="Chromosome 19"/>
</dbReference>
<keyword evidence="6" id="KW-1185">Reference proteome</keyword>
<comment type="subcellular location">
    <subcellularLocation>
        <location evidence="1">Secreted</location>
    </subcellularLocation>
</comment>
<evidence type="ECO:0000256" key="2">
    <source>
        <dbReference type="ARBA" id="ARBA00022525"/>
    </source>
</evidence>
<dbReference type="PANTHER" id="PTHR23192">
    <property type="entry name" value="OLFACTOMEDIN-RELATED"/>
    <property type="match status" value="1"/>
</dbReference>
<accession>A0A8C7PXA0</accession>
<keyword evidence="2" id="KW-0964">Secreted</keyword>
<organism evidence="5 6">
    <name type="scientific">Oncorhynchus mykiss</name>
    <name type="common">Rainbow trout</name>
    <name type="synonym">Salmo gairdneri</name>
    <dbReference type="NCBI Taxonomy" id="8022"/>
    <lineage>
        <taxon>Eukaryota</taxon>
        <taxon>Metazoa</taxon>
        <taxon>Chordata</taxon>
        <taxon>Craniata</taxon>
        <taxon>Vertebrata</taxon>
        <taxon>Euteleostomi</taxon>
        <taxon>Actinopterygii</taxon>
        <taxon>Neopterygii</taxon>
        <taxon>Teleostei</taxon>
        <taxon>Protacanthopterygii</taxon>
        <taxon>Salmoniformes</taxon>
        <taxon>Salmonidae</taxon>
        <taxon>Salmoninae</taxon>
        <taxon>Oncorhynchus</taxon>
    </lineage>
</organism>
<dbReference type="InterPro" id="IPR003112">
    <property type="entry name" value="Olfac-like_dom"/>
</dbReference>
<dbReference type="Pfam" id="PF02191">
    <property type="entry name" value="OLF"/>
    <property type="match status" value="2"/>
</dbReference>
<dbReference type="Ensembl" id="ENSOMYT00000030743.2">
    <property type="protein sequence ID" value="ENSOMYP00000028158.2"/>
    <property type="gene ID" value="ENSOMYG00000013211.2"/>
</dbReference>
<evidence type="ECO:0000256" key="1">
    <source>
        <dbReference type="ARBA" id="ARBA00004613"/>
    </source>
</evidence>
<dbReference type="InterPro" id="IPR050605">
    <property type="entry name" value="Olfactomedin-like_domain"/>
</dbReference>
<name>A0A8C7PXA0_ONCMY</name>
<evidence type="ECO:0000313" key="5">
    <source>
        <dbReference type="Ensembl" id="ENSOMYP00000028158.2"/>
    </source>
</evidence>
<sequence length="369" mass="42108">QDGSISTDWDSGNVTASVGESGKCLCHAFLPNTTFPADRVEHMQQVTKDLMLEVGIQINKVLNLTMRVEIVESGPDQYIRLDFELLRIELREFELLVTQLKDSLNSSSPVFDSLYTEIRNMSLIVNQLESYDKSNLEAIHIEFGKLQKKLEDHLYFPPGSCNHKGIASVGKPVVSQLNANLNAGYRFGGWGKDSKPNRGFETMYLYGAYSSASVNTFYLYSNYQNLVLRNSFKQHTLPNGWQGTGNNYIVHGNTLVIEKASATRKMVIAKVNEDEFGIEDVWSTGVYKSLVGNTFMVCGVLYATRPVDVHTEEIFYSYDTKTEQENYLRIPFEKFQDAYLNLHYNPIDQKIYMYNKGYYVSYSVKFIKD</sequence>
<dbReference type="PROSITE" id="PS51132">
    <property type="entry name" value="OLF"/>
    <property type="match status" value="1"/>
</dbReference>
<dbReference type="GO" id="GO:0005615">
    <property type="term" value="C:extracellular space"/>
    <property type="evidence" value="ECO:0007669"/>
    <property type="project" value="TreeGrafter"/>
</dbReference>
<proteinExistence type="predicted"/>
<dbReference type="AlphaFoldDB" id="A0A8C7PXA0"/>
<protein>
    <submittedName>
        <fullName evidence="5">Si:ch211-173a9.6</fullName>
    </submittedName>
</protein>
<comment type="caution">
    <text evidence="3">Lacks conserved residue(s) required for the propagation of feature annotation.</text>
</comment>
<dbReference type="GeneTree" id="ENSGT00940000155454"/>
<evidence type="ECO:0000259" key="4">
    <source>
        <dbReference type="PROSITE" id="PS51132"/>
    </source>
</evidence>
<evidence type="ECO:0000313" key="6">
    <source>
        <dbReference type="Proteomes" id="UP000694395"/>
    </source>
</evidence>
<reference evidence="5" key="2">
    <citation type="submission" date="2025-08" db="UniProtKB">
        <authorList>
            <consortium name="Ensembl"/>
        </authorList>
    </citation>
    <scope>IDENTIFICATION</scope>
</reference>
<dbReference type="SMART" id="SM00284">
    <property type="entry name" value="OLF"/>
    <property type="match status" value="1"/>
</dbReference>
<reference evidence="5" key="1">
    <citation type="submission" date="2020-07" db="EMBL/GenBank/DDBJ databases">
        <title>A long reads based de novo assembly of the rainbow trout Arlee double haploid line genome.</title>
        <authorList>
            <person name="Gao G."/>
            <person name="Palti Y."/>
        </authorList>
    </citation>
    <scope>NUCLEOTIDE SEQUENCE [LARGE SCALE GENOMIC DNA]</scope>
</reference>